<dbReference type="OrthoDB" id="1937375at2"/>
<organism evidence="1 2">
    <name type="scientific">Clostridium estertheticum subsp. estertheticum</name>
    <dbReference type="NCBI Taxonomy" id="1552"/>
    <lineage>
        <taxon>Bacteria</taxon>
        <taxon>Bacillati</taxon>
        <taxon>Bacillota</taxon>
        <taxon>Clostridia</taxon>
        <taxon>Eubacteriales</taxon>
        <taxon>Clostridiaceae</taxon>
        <taxon>Clostridium</taxon>
    </lineage>
</organism>
<sequence>MSSKLSVSYYTIYDLSEKDALDYVCDKIYELLSSNHLKIIENAFIKNTRVGSNGLIYLRIKGIANILRTGSSGAERYFVYQGVDGVIAPAEIISIDGEEYISGPTLMALLDYRISSSRGKKKMYLKYSKDIYEYIRELNDVINIREINIDSIENNRKYLKEKRIKEYNISYCEFSDIKFYRKSEVEFAHIESVITSPHLAQDIDNGVIILKHIHAELTRRQIHDYRGMFEFCIENGYSTYWAK</sequence>
<evidence type="ECO:0000313" key="2">
    <source>
        <dbReference type="Proteomes" id="UP000182569"/>
    </source>
</evidence>
<protein>
    <submittedName>
        <fullName evidence="1">Uncharacterized protein</fullName>
    </submittedName>
</protein>
<dbReference type="KEGG" id="ceu:A7L45_01855"/>
<accession>A0A1J0GCA2</accession>
<dbReference type="AlphaFoldDB" id="A0A1J0GCA2"/>
<reference evidence="2" key="1">
    <citation type="journal article" date="2016" name="Front. Microbiol.">
        <title>Complete Genome Sequence of Clostridium estertheticum DSM 8809, a Microbe Identified in Spoiled Vacuum Packed Beef.</title>
        <authorList>
            <person name="Yu Z."/>
            <person name="Gunn L."/>
            <person name="Brennan E."/>
            <person name="Reid R."/>
            <person name="Wall P.G."/>
            <person name="Gaora O.P."/>
            <person name="Hurley D."/>
            <person name="Bolton D."/>
            <person name="Fanning S."/>
        </authorList>
    </citation>
    <scope>NUCLEOTIDE SEQUENCE [LARGE SCALE GENOMIC DNA]</scope>
    <source>
        <strain evidence="2">DSM 8809</strain>
    </source>
</reference>
<name>A0A1J0GCA2_9CLOT</name>
<proteinExistence type="predicted"/>
<gene>
    <name evidence="1" type="ORF">A7L45_01855</name>
</gene>
<dbReference type="EMBL" id="CP015756">
    <property type="protein sequence ID" value="APC38899.1"/>
    <property type="molecule type" value="Genomic_DNA"/>
</dbReference>
<dbReference type="RefSeq" id="WP_071611195.1">
    <property type="nucleotide sequence ID" value="NZ_CP015756.1"/>
</dbReference>
<dbReference type="Proteomes" id="UP000182569">
    <property type="component" value="Chromosome"/>
</dbReference>
<dbReference type="STRING" id="1552.A7L45_01855"/>
<keyword evidence="2" id="KW-1185">Reference proteome</keyword>
<evidence type="ECO:0000313" key="1">
    <source>
        <dbReference type="EMBL" id="APC38899.1"/>
    </source>
</evidence>